<keyword evidence="3" id="KW-1185">Reference proteome</keyword>
<evidence type="ECO:0000313" key="2">
    <source>
        <dbReference type="EMBL" id="RDW85202.1"/>
    </source>
</evidence>
<dbReference type="EMBL" id="PDLM01000002">
    <property type="protein sequence ID" value="RDW85202.1"/>
    <property type="molecule type" value="Genomic_DNA"/>
</dbReference>
<proteinExistence type="predicted"/>
<name>A0A3D8SFW2_9HELO</name>
<reference evidence="2 3" key="1">
    <citation type="journal article" date="2018" name="IMA Fungus">
        <title>IMA Genome-F 9: Draft genome sequence of Annulohypoxylon stygium, Aspergillus mulundensis, Berkeleyomyces basicola (syn. Thielaviopsis basicola), Ceratocystis smalleyi, two Cercospora beticola strains, Coleophoma cylindrospora, Fusarium fracticaudum, Phialophora cf. hyalina, and Morchella septimelata.</title>
        <authorList>
            <person name="Wingfield B.D."/>
            <person name="Bills G.F."/>
            <person name="Dong Y."/>
            <person name="Huang W."/>
            <person name="Nel W.J."/>
            <person name="Swalarsk-Parry B.S."/>
            <person name="Vaghefi N."/>
            <person name="Wilken P.M."/>
            <person name="An Z."/>
            <person name="de Beer Z.W."/>
            <person name="De Vos L."/>
            <person name="Chen L."/>
            <person name="Duong T.A."/>
            <person name="Gao Y."/>
            <person name="Hammerbacher A."/>
            <person name="Kikkert J.R."/>
            <person name="Li Y."/>
            <person name="Li H."/>
            <person name="Li K."/>
            <person name="Li Q."/>
            <person name="Liu X."/>
            <person name="Ma X."/>
            <person name="Naidoo K."/>
            <person name="Pethybridge S.J."/>
            <person name="Sun J."/>
            <person name="Steenkamp E.T."/>
            <person name="van der Nest M.A."/>
            <person name="van Wyk S."/>
            <person name="Wingfield M.J."/>
            <person name="Xiong C."/>
            <person name="Yue Q."/>
            <person name="Zhang X."/>
        </authorList>
    </citation>
    <scope>NUCLEOTIDE SEQUENCE [LARGE SCALE GENOMIC DNA]</scope>
    <source>
        <strain evidence="2 3">BP6252</strain>
    </source>
</reference>
<dbReference type="Proteomes" id="UP000256645">
    <property type="component" value="Unassembled WGS sequence"/>
</dbReference>
<accession>A0A3D8SFW2</accession>
<gene>
    <name evidence="2" type="ORF">BP6252_02792</name>
</gene>
<protein>
    <submittedName>
        <fullName evidence="2">Uncharacterized protein</fullName>
    </submittedName>
</protein>
<evidence type="ECO:0000313" key="3">
    <source>
        <dbReference type="Proteomes" id="UP000256645"/>
    </source>
</evidence>
<dbReference type="AlphaFoldDB" id="A0A3D8SFW2"/>
<evidence type="ECO:0000256" key="1">
    <source>
        <dbReference type="SAM" id="MobiDB-lite"/>
    </source>
</evidence>
<feature type="compositionally biased region" description="Pro residues" evidence="1">
    <location>
        <begin position="1"/>
        <end position="33"/>
    </location>
</feature>
<organism evidence="2 3">
    <name type="scientific">Coleophoma cylindrospora</name>
    <dbReference type="NCBI Taxonomy" id="1849047"/>
    <lineage>
        <taxon>Eukaryota</taxon>
        <taxon>Fungi</taxon>
        <taxon>Dikarya</taxon>
        <taxon>Ascomycota</taxon>
        <taxon>Pezizomycotina</taxon>
        <taxon>Leotiomycetes</taxon>
        <taxon>Helotiales</taxon>
        <taxon>Dermateaceae</taxon>
        <taxon>Coleophoma</taxon>
    </lineage>
</organism>
<feature type="region of interest" description="Disordered" evidence="1">
    <location>
        <begin position="1"/>
        <end position="34"/>
    </location>
</feature>
<comment type="caution">
    <text evidence="2">The sequence shown here is derived from an EMBL/GenBank/DDBJ whole genome shotgun (WGS) entry which is preliminary data.</text>
</comment>
<sequence length="111" mass="12056">MTLPLAPPPPPPPSPPSPSASLLPPPPPLPPLRSPSFEANVLEILRKQSVSLAKMEKSLELLVSDSQESLTFQRNTLEGLQLVTTDLTRPPDENNTAVDRIERTRLSGFAN</sequence>